<organism evidence="5 6">
    <name type="scientific">Boletus edulis BED1</name>
    <dbReference type="NCBI Taxonomy" id="1328754"/>
    <lineage>
        <taxon>Eukaryota</taxon>
        <taxon>Fungi</taxon>
        <taxon>Dikarya</taxon>
        <taxon>Basidiomycota</taxon>
        <taxon>Agaricomycotina</taxon>
        <taxon>Agaricomycetes</taxon>
        <taxon>Agaricomycetidae</taxon>
        <taxon>Boletales</taxon>
        <taxon>Boletineae</taxon>
        <taxon>Boletaceae</taxon>
        <taxon>Boletoideae</taxon>
        <taxon>Boletus</taxon>
    </lineage>
</organism>
<comment type="caution">
    <text evidence="5">The sequence shown here is derived from an EMBL/GenBank/DDBJ whole genome shotgun (WGS) entry which is preliminary data.</text>
</comment>
<keyword evidence="3" id="KW-0539">Nucleus</keyword>
<keyword evidence="2" id="KW-0238">DNA-binding</keyword>
<dbReference type="AlphaFoldDB" id="A0AAD4C3B2"/>
<dbReference type="GO" id="GO:0000781">
    <property type="term" value="C:chromosome, telomeric region"/>
    <property type="evidence" value="ECO:0007669"/>
    <property type="project" value="TreeGrafter"/>
</dbReference>
<reference evidence="5" key="1">
    <citation type="submission" date="2019-10" db="EMBL/GenBank/DDBJ databases">
        <authorList>
            <consortium name="DOE Joint Genome Institute"/>
            <person name="Kuo A."/>
            <person name="Miyauchi S."/>
            <person name="Kiss E."/>
            <person name="Drula E."/>
            <person name="Kohler A."/>
            <person name="Sanchez-Garcia M."/>
            <person name="Andreopoulos B."/>
            <person name="Barry K.W."/>
            <person name="Bonito G."/>
            <person name="Buee M."/>
            <person name="Carver A."/>
            <person name="Chen C."/>
            <person name="Cichocki N."/>
            <person name="Clum A."/>
            <person name="Culley D."/>
            <person name="Crous P.W."/>
            <person name="Fauchery L."/>
            <person name="Girlanda M."/>
            <person name="Hayes R."/>
            <person name="Keri Z."/>
            <person name="LaButti K."/>
            <person name="Lipzen A."/>
            <person name="Lombard V."/>
            <person name="Magnuson J."/>
            <person name="Maillard F."/>
            <person name="Morin E."/>
            <person name="Murat C."/>
            <person name="Nolan M."/>
            <person name="Ohm R."/>
            <person name="Pangilinan J."/>
            <person name="Pereira M."/>
            <person name="Perotto S."/>
            <person name="Peter M."/>
            <person name="Riley R."/>
            <person name="Sitrit Y."/>
            <person name="Stielow B."/>
            <person name="Szollosi G."/>
            <person name="Zifcakova L."/>
            <person name="Stursova M."/>
            <person name="Spatafora J.W."/>
            <person name="Tedersoo L."/>
            <person name="Vaario L.-M."/>
            <person name="Yamada A."/>
            <person name="Yan M."/>
            <person name="Wang P."/>
            <person name="Xu J."/>
            <person name="Bruns T."/>
            <person name="Baldrian P."/>
            <person name="Vilgalys R."/>
            <person name="Henrissat B."/>
            <person name="Grigoriev I.V."/>
            <person name="Hibbett D."/>
            <person name="Nagy L.G."/>
            <person name="Martin F.M."/>
        </authorList>
    </citation>
    <scope>NUCLEOTIDE SEQUENCE</scope>
    <source>
        <strain evidence="5">BED1</strain>
    </source>
</reference>
<dbReference type="GO" id="GO:0006289">
    <property type="term" value="P:nucleotide-excision repair"/>
    <property type="evidence" value="ECO:0007669"/>
    <property type="project" value="TreeGrafter"/>
</dbReference>
<protein>
    <submittedName>
        <fullName evidence="5">Uncharacterized protein</fullName>
    </submittedName>
</protein>
<evidence type="ECO:0000256" key="1">
    <source>
        <dbReference type="ARBA" id="ARBA00004123"/>
    </source>
</evidence>
<dbReference type="InterPro" id="IPR040260">
    <property type="entry name" value="RFA2-like"/>
</dbReference>
<evidence type="ECO:0000256" key="2">
    <source>
        <dbReference type="ARBA" id="ARBA00023125"/>
    </source>
</evidence>
<comment type="subcellular location">
    <subcellularLocation>
        <location evidence="1">Nucleus</location>
    </subcellularLocation>
</comment>
<reference evidence="5" key="2">
    <citation type="journal article" date="2020" name="Nat. Commun.">
        <title>Large-scale genome sequencing of mycorrhizal fungi provides insights into the early evolution of symbiotic traits.</title>
        <authorList>
            <person name="Miyauchi S."/>
            <person name="Kiss E."/>
            <person name="Kuo A."/>
            <person name="Drula E."/>
            <person name="Kohler A."/>
            <person name="Sanchez-Garcia M."/>
            <person name="Morin E."/>
            <person name="Andreopoulos B."/>
            <person name="Barry K.W."/>
            <person name="Bonito G."/>
            <person name="Buee M."/>
            <person name="Carver A."/>
            <person name="Chen C."/>
            <person name="Cichocki N."/>
            <person name="Clum A."/>
            <person name="Culley D."/>
            <person name="Crous P.W."/>
            <person name="Fauchery L."/>
            <person name="Girlanda M."/>
            <person name="Hayes R.D."/>
            <person name="Keri Z."/>
            <person name="LaButti K."/>
            <person name="Lipzen A."/>
            <person name="Lombard V."/>
            <person name="Magnuson J."/>
            <person name="Maillard F."/>
            <person name="Murat C."/>
            <person name="Nolan M."/>
            <person name="Ohm R.A."/>
            <person name="Pangilinan J."/>
            <person name="Pereira M.F."/>
            <person name="Perotto S."/>
            <person name="Peter M."/>
            <person name="Pfister S."/>
            <person name="Riley R."/>
            <person name="Sitrit Y."/>
            <person name="Stielow J.B."/>
            <person name="Szollosi G."/>
            <person name="Zifcakova L."/>
            <person name="Stursova M."/>
            <person name="Spatafora J.W."/>
            <person name="Tedersoo L."/>
            <person name="Vaario L.M."/>
            <person name="Yamada A."/>
            <person name="Yan M."/>
            <person name="Wang P."/>
            <person name="Xu J."/>
            <person name="Bruns T."/>
            <person name="Baldrian P."/>
            <person name="Vilgalys R."/>
            <person name="Dunand C."/>
            <person name="Henrissat B."/>
            <person name="Grigoriev I.V."/>
            <person name="Hibbett D."/>
            <person name="Nagy L.G."/>
            <person name="Martin F.M."/>
        </authorList>
    </citation>
    <scope>NUCLEOTIDE SEQUENCE</scope>
    <source>
        <strain evidence="5">BED1</strain>
    </source>
</reference>
<dbReference type="PANTHER" id="PTHR13989">
    <property type="entry name" value="REPLICATION PROTEIN A-RELATED"/>
    <property type="match status" value="1"/>
</dbReference>
<dbReference type="InterPro" id="IPR012340">
    <property type="entry name" value="NA-bd_OB-fold"/>
</dbReference>
<dbReference type="SUPFAM" id="SSF50249">
    <property type="entry name" value="Nucleic acid-binding proteins"/>
    <property type="match status" value="1"/>
</dbReference>
<evidence type="ECO:0000256" key="3">
    <source>
        <dbReference type="ARBA" id="ARBA00023242"/>
    </source>
</evidence>
<dbReference type="GO" id="GO:0000724">
    <property type="term" value="P:double-strand break repair via homologous recombination"/>
    <property type="evidence" value="ECO:0007669"/>
    <property type="project" value="TreeGrafter"/>
</dbReference>
<evidence type="ECO:0000313" key="5">
    <source>
        <dbReference type="EMBL" id="KAF8447740.1"/>
    </source>
</evidence>
<dbReference type="GO" id="GO:0003697">
    <property type="term" value="F:single-stranded DNA binding"/>
    <property type="evidence" value="ECO:0007669"/>
    <property type="project" value="TreeGrafter"/>
</dbReference>
<keyword evidence="6" id="KW-1185">Reference proteome</keyword>
<dbReference type="Gene3D" id="2.40.50.140">
    <property type="entry name" value="Nucleic acid-binding proteins"/>
    <property type="match status" value="1"/>
</dbReference>
<gene>
    <name evidence="5" type="ORF">L210DRAFT_3628179</name>
</gene>
<dbReference type="EMBL" id="WHUW01000004">
    <property type="protein sequence ID" value="KAF8447740.1"/>
    <property type="molecule type" value="Genomic_DNA"/>
</dbReference>
<evidence type="ECO:0000256" key="4">
    <source>
        <dbReference type="SAM" id="MobiDB-lite"/>
    </source>
</evidence>
<evidence type="ECO:0000313" key="6">
    <source>
        <dbReference type="Proteomes" id="UP001194468"/>
    </source>
</evidence>
<dbReference type="GO" id="GO:0005662">
    <property type="term" value="C:DNA replication factor A complex"/>
    <property type="evidence" value="ECO:0007669"/>
    <property type="project" value="TreeGrafter"/>
</dbReference>
<proteinExistence type="predicted"/>
<feature type="region of interest" description="Disordered" evidence="4">
    <location>
        <begin position="1"/>
        <end position="20"/>
    </location>
</feature>
<dbReference type="GO" id="GO:0035861">
    <property type="term" value="C:site of double-strand break"/>
    <property type="evidence" value="ECO:0007669"/>
    <property type="project" value="TreeGrafter"/>
</dbReference>
<sequence length="312" mass="35137">MSDPQFDDGPIATTYSIPSTEEPWGGIHPVTIFQIHQAESSETNPLIMEGQDFASVTLVAHVTRVETSSSSSSYILEDGTGRINAFKDFTSLTHQHGESAEAEEEEIIQSKAFQDTFVEVLGTLKRDSKWKSIKIVSINRVHDYHQVMYHILNVIQNNMPSQQWIQPDDLDPDETFGPSEDMKNLSMDDGQGNPNDVDIQCPITCLVPVPHPILPSIFSPQKHQPYAALKPLEKAIMKYMHHHRNHHVLIPELAQAIQESCGCTESQFKWVFLYLYIEDADSEFSLAFQGLLSEAYVTSPLDDGYVVVTPRH</sequence>
<dbReference type="PANTHER" id="PTHR13989:SF16">
    <property type="entry name" value="REPLICATION PROTEIN A2"/>
    <property type="match status" value="1"/>
</dbReference>
<name>A0AAD4C3B2_BOLED</name>
<dbReference type="Proteomes" id="UP001194468">
    <property type="component" value="Unassembled WGS sequence"/>
</dbReference>
<dbReference type="GO" id="GO:0006260">
    <property type="term" value="P:DNA replication"/>
    <property type="evidence" value="ECO:0007669"/>
    <property type="project" value="TreeGrafter"/>
</dbReference>
<accession>A0AAD4C3B2</accession>